<evidence type="ECO:0000313" key="2">
    <source>
        <dbReference type="EMBL" id="SHO44271.1"/>
    </source>
</evidence>
<dbReference type="AlphaFoldDB" id="A0A1M7XZB2"/>
<dbReference type="Pfam" id="PF00561">
    <property type="entry name" value="Abhydrolase_1"/>
    <property type="match status" value="1"/>
</dbReference>
<keyword evidence="2" id="KW-0378">Hydrolase</keyword>
<reference evidence="2 3" key="1">
    <citation type="submission" date="2016-12" db="EMBL/GenBank/DDBJ databases">
        <authorList>
            <person name="Song W.-J."/>
            <person name="Kurnit D.M."/>
        </authorList>
    </citation>
    <scope>NUCLEOTIDE SEQUENCE [LARGE SCALE GENOMIC DNA]</scope>
    <source>
        <strain evidence="2 3">DSM 12503</strain>
    </source>
</reference>
<dbReference type="STRING" id="1121345.SAMN02745217_00523"/>
<feature type="domain" description="AB hydrolase-1" evidence="1">
    <location>
        <begin position="39"/>
        <end position="136"/>
    </location>
</feature>
<dbReference type="Gene3D" id="3.40.50.1820">
    <property type="entry name" value="alpha/beta hydrolase"/>
    <property type="match status" value="1"/>
</dbReference>
<dbReference type="PANTHER" id="PTHR43194:SF2">
    <property type="entry name" value="PEROXISOMAL MEMBRANE PROTEIN LPX1"/>
    <property type="match status" value="1"/>
</dbReference>
<evidence type="ECO:0000313" key="3">
    <source>
        <dbReference type="Proteomes" id="UP000184612"/>
    </source>
</evidence>
<name>A0A1M7XZB2_9FIRM</name>
<accession>A0A1M7XZB2</accession>
<gene>
    <name evidence="2" type="ORF">SAMN02745217_00523</name>
</gene>
<dbReference type="InterPro" id="IPR000073">
    <property type="entry name" value="AB_hydrolase_1"/>
</dbReference>
<organism evidence="2 3">
    <name type="scientific">Anaerocolumna xylanovorans DSM 12503</name>
    <dbReference type="NCBI Taxonomy" id="1121345"/>
    <lineage>
        <taxon>Bacteria</taxon>
        <taxon>Bacillati</taxon>
        <taxon>Bacillota</taxon>
        <taxon>Clostridia</taxon>
        <taxon>Lachnospirales</taxon>
        <taxon>Lachnospiraceae</taxon>
        <taxon>Anaerocolumna</taxon>
    </lineage>
</organism>
<dbReference type="RefSeq" id="WP_073587231.1">
    <property type="nucleotide sequence ID" value="NZ_FRFD01000003.1"/>
</dbReference>
<dbReference type="PANTHER" id="PTHR43194">
    <property type="entry name" value="HYDROLASE ALPHA/BETA FOLD FAMILY"/>
    <property type="match status" value="1"/>
</dbReference>
<dbReference type="OrthoDB" id="9806902at2"/>
<dbReference type="GO" id="GO:0016787">
    <property type="term" value="F:hydrolase activity"/>
    <property type="evidence" value="ECO:0007669"/>
    <property type="project" value="UniProtKB-KW"/>
</dbReference>
<protein>
    <submittedName>
        <fullName evidence="2">Lysophospholipase, alpha-beta hydrolase superfamily</fullName>
    </submittedName>
</protein>
<sequence>MKDYTKILPEHIEKYIGENDLFLEVYNGADDIPISEKKPPLLFVHGAYTGSWMWSKYIPHFAEEGWKCYVMNLRGHYKSRAMDLTRVSFEDYLEDIKEIIAECGEPPVMIGFSMGGILCQKIAEMEAASGMVSMDSSICRQVYEKVPFKKPAGNIPENIVPAPDRNESSSIDESAGDIEFQRKYLAMESAKALSACSISFGGTEGISIDNGVVTCPCLVIRTSNNMEEEKRVRAEAEYFHAEYTGMKEATHTGLLIGQRYKEGVDSILKWLERF</sequence>
<evidence type="ECO:0000259" key="1">
    <source>
        <dbReference type="Pfam" id="PF00561"/>
    </source>
</evidence>
<proteinExistence type="predicted"/>
<dbReference type="InterPro" id="IPR029058">
    <property type="entry name" value="AB_hydrolase_fold"/>
</dbReference>
<dbReference type="EMBL" id="FRFD01000003">
    <property type="protein sequence ID" value="SHO44271.1"/>
    <property type="molecule type" value="Genomic_DNA"/>
</dbReference>
<keyword evidence="3" id="KW-1185">Reference proteome</keyword>
<dbReference type="InterPro" id="IPR050228">
    <property type="entry name" value="Carboxylesterase_BioH"/>
</dbReference>
<dbReference type="Proteomes" id="UP000184612">
    <property type="component" value="Unassembled WGS sequence"/>
</dbReference>
<dbReference type="SUPFAM" id="SSF53474">
    <property type="entry name" value="alpha/beta-Hydrolases"/>
    <property type="match status" value="1"/>
</dbReference>